<reference evidence="1 2" key="1">
    <citation type="submission" date="2020-02" db="EMBL/GenBank/DDBJ databases">
        <title>Plant-Promoting Endophytic Bacterium Rhizobium oryzihabitans sp. nov., Isolated from the Root of Rice.</title>
        <authorList>
            <person name="zhao J."/>
            <person name="Zhang G."/>
        </authorList>
    </citation>
    <scope>NUCLEOTIDE SEQUENCE [LARGE SCALE GENOMIC DNA]</scope>
    <source>
        <strain evidence="1 2">M15</strain>
    </source>
</reference>
<proteinExistence type="predicted"/>
<gene>
    <name evidence="1" type="ORF">G3A56_09230</name>
</gene>
<name>A0A7L5BH53_9HYPH</name>
<dbReference type="EMBL" id="CP048632">
    <property type="protein sequence ID" value="QIB38149.1"/>
    <property type="molecule type" value="Genomic_DNA"/>
</dbReference>
<organism evidence="1 2">
    <name type="scientific">Rhizobium oryzihabitans</name>
    <dbReference type="NCBI Taxonomy" id="2267833"/>
    <lineage>
        <taxon>Bacteria</taxon>
        <taxon>Pseudomonadati</taxon>
        <taxon>Pseudomonadota</taxon>
        <taxon>Alphaproteobacteria</taxon>
        <taxon>Hyphomicrobiales</taxon>
        <taxon>Rhizobiaceae</taxon>
        <taxon>Rhizobium/Agrobacterium group</taxon>
        <taxon>Rhizobium</taxon>
    </lineage>
</organism>
<dbReference type="RefSeq" id="WP_164056326.1">
    <property type="nucleotide sequence ID" value="NZ_CP048632.1"/>
</dbReference>
<dbReference type="AlphaFoldDB" id="A0A7L5BH53"/>
<dbReference type="Proteomes" id="UP000464865">
    <property type="component" value="Chromosome M15-11"/>
</dbReference>
<evidence type="ECO:0000313" key="1">
    <source>
        <dbReference type="EMBL" id="QIB38149.1"/>
    </source>
</evidence>
<protein>
    <submittedName>
        <fullName evidence="1">Uncharacterized protein</fullName>
    </submittedName>
</protein>
<evidence type="ECO:0000313" key="2">
    <source>
        <dbReference type="Proteomes" id="UP000464865"/>
    </source>
</evidence>
<keyword evidence="2" id="KW-1185">Reference proteome</keyword>
<dbReference type="KEGG" id="roy:G3A56_09230"/>
<sequence>MILRPICDYLDSDGRRFVFTGFGESNGLAYGLALDPRPKRWRHKRAAYDQTLGDLMGENAVLICPWPANDWAIVSFFKFAPDENRTGFKCRVYGEHIA</sequence>
<accession>A0A7L5BH53</accession>